<evidence type="ECO:0000256" key="4">
    <source>
        <dbReference type="ARBA" id="ARBA00022691"/>
    </source>
</evidence>
<dbReference type="EC" id="2.1.1.221" evidence="1"/>
<feature type="compositionally biased region" description="Basic and acidic residues" evidence="6">
    <location>
        <begin position="311"/>
        <end position="325"/>
    </location>
</feature>
<keyword evidence="3" id="KW-0808">Transferase</keyword>
<feature type="region of interest" description="Disordered" evidence="6">
    <location>
        <begin position="285"/>
        <end position="325"/>
    </location>
</feature>
<dbReference type="PANTHER" id="PTHR13563:SF13">
    <property type="entry name" value="TRNA METHYLTRANSFERASE 10 HOMOLOG A"/>
    <property type="match status" value="1"/>
</dbReference>
<evidence type="ECO:0000256" key="2">
    <source>
        <dbReference type="ARBA" id="ARBA00022603"/>
    </source>
</evidence>
<dbReference type="PANTHER" id="PTHR13563">
    <property type="entry name" value="TRNA (GUANINE-9-) METHYLTRANSFERASE"/>
    <property type="match status" value="1"/>
</dbReference>
<evidence type="ECO:0000256" key="5">
    <source>
        <dbReference type="ARBA" id="ARBA00048434"/>
    </source>
</evidence>
<dbReference type="InterPro" id="IPR028564">
    <property type="entry name" value="MT_TRM10-typ"/>
</dbReference>
<evidence type="ECO:0000256" key="1">
    <source>
        <dbReference type="ARBA" id="ARBA00012797"/>
    </source>
</evidence>
<keyword evidence="2" id="KW-0489">Methyltransferase</keyword>
<evidence type="ECO:0000256" key="6">
    <source>
        <dbReference type="SAM" id="MobiDB-lite"/>
    </source>
</evidence>
<dbReference type="Gene3D" id="3.40.1280.30">
    <property type="match status" value="1"/>
</dbReference>
<evidence type="ECO:0000259" key="7">
    <source>
        <dbReference type="PROSITE" id="PS51675"/>
    </source>
</evidence>
<feature type="domain" description="SAM-dependent MTase TRM10-type" evidence="7">
    <location>
        <begin position="64"/>
        <end position="288"/>
    </location>
</feature>
<accession>A0A5K3EVB6</accession>
<feature type="compositionally biased region" description="Basic and acidic residues" evidence="6">
    <location>
        <begin position="26"/>
        <end position="37"/>
    </location>
</feature>
<organism evidence="8">
    <name type="scientific">Mesocestoides corti</name>
    <name type="common">Flatworm</name>
    <dbReference type="NCBI Taxonomy" id="53468"/>
    <lineage>
        <taxon>Eukaryota</taxon>
        <taxon>Metazoa</taxon>
        <taxon>Spiralia</taxon>
        <taxon>Lophotrochozoa</taxon>
        <taxon>Platyhelminthes</taxon>
        <taxon>Cestoda</taxon>
        <taxon>Eucestoda</taxon>
        <taxon>Cyclophyllidea</taxon>
        <taxon>Mesocestoididae</taxon>
        <taxon>Mesocestoides</taxon>
    </lineage>
</organism>
<name>A0A5K3EVB6_MESCO</name>
<dbReference type="GO" id="GO:0000049">
    <property type="term" value="F:tRNA binding"/>
    <property type="evidence" value="ECO:0007669"/>
    <property type="project" value="TreeGrafter"/>
</dbReference>
<dbReference type="AlphaFoldDB" id="A0A5K3EVB6"/>
<protein>
    <recommendedName>
        <fullName evidence="1">tRNA (guanine(9)-N(1))-methyltransferase</fullName>
        <ecNumber evidence="1">2.1.1.221</ecNumber>
    </recommendedName>
</protein>
<dbReference type="GO" id="GO:0005634">
    <property type="term" value="C:nucleus"/>
    <property type="evidence" value="ECO:0007669"/>
    <property type="project" value="TreeGrafter"/>
</dbReference>
<dbReference type="InterPro" id="IPR007356">
    <property type="entry name" value="tRNA_m1G_MeTrfase_euk"/>
</dbReference>
<comment type="catalytic activity">
    <reaction evidence="5">
        <text>guanosine(9) in tRNA + S-adenosyl-L-methionine = N(1)-methylguanosine(9) in tRNA + S-adenosyl-L-homocysteine + H(+)</text>
        <dbReference type="Rhea" id="RHEA:43156"/>
        <dbReference type="Rhea" id="RHEA-COMP:10367"/>
        <dbReference type="Rhea" id="RHEA-COMP:10368"/>
        <dbReference type="ChEBI" id="CHEBI:15378"/>
        <dbReference type="ChEBI" id="CHEBI:57856"/>
        <dbReference type="ChEBI" id="CHEBI:59789"/>
        <dbReference type="ChEBI" id="CHEBI:73542"/>
        <dbReference type="ChEBI" id="CHEBI:74269"/>
        <dbReference type="EC" id="2.1.1.221"/>
    </reaction>
</comment>
<dbReference type="PROSITE" id="PS51675">
    <property type="entry name" value="SAM_MT_TRM10"/>
    <property type="match status" value="1"/>
</dbReference>
<feature type="compositionally biased region" description="Basic and acidic residues" evidence="6">
    <location>
        <begin position="285"/>
        <end position="296"/>
    </location>
</feature>
<keyword evidence="4" id="KW-0949">S-adenosyl-L-methionine</keyword>
<dbReference type="GO" id="GO:0002939">
    <property type="term" value="P:tRNA N1-guanine methylation"/>
    <property type="evidence" value="ECO:0007669"/>
    <property type="project" value="TreeGrafter"/>
</dbReference>
<dbReference type="GO" id="GO:0052905">
    <property type="term" value="F:tRNA (guanosine(9)-N1)-methyltransferase activity"/>
    <property type="evidence" value="ECO:0007669"/>
    <property type="project" value="UniProtKB-EC"/>
</dbReference>
<feature type="region of interest" description="Disordered" evidence="6">
    <location>
        <begin position="1"/>
        <end position="70"/>
    </location>
</feature>
<sequence length="325" mass="36488">MEKCNAPDDAETQPAATQKGRKRTKLERYVLRKEERRSNRKTLKMRKRARREAAKASGTPLPPKPRPTVKMADSACKTRVVLDCAYDHMMSFKDVCKLAHQLAHCYSDNRHLQAPVQLYITGLGSAFKDRLGAEVCKPDEKSTLARLEKVDAQNWDAHLKMEDYTELFPASSIVYLCAESPYELPDKFLPPSECVSSDTKCTFASEDVYVIGGLVDHNHHRGFCYEQAQKRGHRTARLPIDRVGVELEGRKVLAILHVFQALASVLSGSIPDWSAALNAALPPRKCKEPKRDRSRVTEAPPTIAPQTKELSSPRHVKDVTTVELS</sequence>
<dbReference type="WBParaSite" id="MCU_003399-RB">
    <property type="protein sequence ID" value="MCU_003399-RB"/>
    <property type="gene ID" value="MCU_003399"/>
</dbReference>
<dbReference type="InterPro" id="IPR038459">
    <property type="entry name" value="MT_TRM10-typ_sf"/>
</dbReference>
<feature type="compositionally biased region" description="Basic residues" evidence="6">
    <location>
        <begin position="38"/>
        <end position="50"/>
    </location>
</feature>
<reference evidence="8" key="1">
    <citation type="submission" date="2019-11" db="UniProtKB">
        <authorList>
            <consortium name="WormBaseParasite"/>
        </authorList>
    </citation>
    <scope>IDENTIFICATION</scope>
</reference>
<proteinExistence type="predicted"/>
<evidence type="ECO:0000256" key="3">
    <source>
        <dbReference type="ARBA" id="ARBA00022679"/>
    </source>
</evidence>
<evidence type="ECO:0000313" key="8">
    <source>
        <dbReference type="WBParaSite" id="MCU_003399-RB"/>
    </source>
</evidence>